<comment type="subcellular location">
    <subcellularLocation>
        <location evidence="1">Cell membrane</location>
        <topology evidence="1">Multi-pass membrane protein</topology>
    </subcellularLocation>
</comment>
<feature type="transmembrane region" description="Helical" evidence="6">
    <location>
        <begin position="118"/>
        <end position="140"/>
    </location>
</feature>
<feature type="transmembrane region" description="Helical" evidence="6">
    <location>
        <begin position="201"/>
        <end position="221"/>
    </location>
</feature>
<evidence type="ECO:0000256" key="5">
    <source>
        <dbReference type="ARBA" id="ARBA00023136"/>
    </source>
</evidence>
<gene>
    <name evidence="7" type="ORF">H9789_03160</name>
</gene>
<dbReference type="InterPro" id="IPR017039">
    <property type="entry name" value="Virul_fac_BrkB"/>
</dbReference>
<evidence type="ECO:0000256" key="6">
    <source>
        <dbReference type="SAM" id="Phobius"/>
    </source>
</evidence>
<dbReference type="AlphaFoldDB" id="A0A9E2L6V6"/>
<evidence type="ECO:0000256" key="4">
    <source>
        <dbReference type="ARBA" id="ARBA00022989"/>
    </source>
</evidence>
<dbReference type="Pfam" id="PF03631">
    <property type="entry name" value="Virul_fac_BrkB"/>
    <property type="match status" value="1"/>
</dbReference>
<feature type="transmembrane region" description="Helical" evidence="6">
    <location>
        <begin position="233"/>
        <end position="251"/>
    </location>
</feature>
<evidence type="ECO:0000256" key="3">
    <source>
        <dbReference type="ARBA" id="ARBA00022692"/>
    </source>
</evidence>
<evidence type="ECO:0000256" key="2">
    <source>
        <dbReference type="ARBA" id="ARBA00022475"/>
    </source>
</evidence>
<sequence length="438" mass="50691">MPFSYRQIVFFFTQKIWYVNESELSPVRRYVFRMMKKVVLTIECFLRRNINSYASALTFSSILAIVPILAIIFAIGRGFGYGTMIENEIKRNLSVNQGFADLIFDFIGSYLEHTKSGFFIGFGLLLLLYTIIQLTSNIEIALNEIWQVKNQRSVYRQITDYISVFLLLPILIIISSGLSIFLATIAQHFPNFMVLSTTVQILLHLLPYVISSLLFVGLYCYMPNTRVQVRHAFFPGILAGVLFQLLQYFYIHSQIWVSTYNAIYGSFAALPMFMLWVNFSWIICLFGAQLTYANQNLKSYYYLKDIHRISRNYHDVLILMILSKICKRFEKDMIPYSLYGLSAETSLPVGVIGKLVHELHRMNLIVVEGDDLEATQRVVPSVDIHRLTVNEVMARLDAYGDFYTGKATVGWLLPEWDKLLRIRKTCRFEEGDILLKDL</sequence>
<dbReference type="PANTHER" id="PTHR30213">
    <property type="entry name" value="INNER MEMBRANE PROTEIN YHJD"/>
    <property type="match status" value="1"/>
</dbReference>
<dbReference type="EMBL" id="JAHLFU010000057">
    <property type="protein sequence ID" value="MBU3852823.1"/>
    <property type="molecule type" value="Genomic_DNA"/>
</dbReference>
<accession>A0A9E2L6V6</accession>
<keyword evidence="5 6" id="KW-0472">Membrane</keyword>
<name>A0A9E2L6V6_9BACT</name>
<protein>
    <submittedName>
        <fullName evidence="7">YihY/virulence factor BrkB family protein</fullName>
    </submittedName>
</protein>
<reference evidence="7" key="2">
    <citation type="submission" date="2021-04" db="EMBL/GenBank/DDBJ databases">
        <authorList>
            <person name="Gilroy R."/>
        </authorList>
    </citation>
    <scope>NUCLEOTIDE SEQUENCE</scope>
    <source>
        <strain evidence="7">G3-2149</strain>
    </source>
</reference>
<feature type="transmembrane region" description="Helical" evidence="6">
    <location>
        <begin position="161"/>
        <end position="189"/>
    </location>
</feature>
<keyword evidence="2" id="KW-1003">Cell membrane</keyword>
<evidence type="ECO:0000313" key="8">
    <source>
        <dbReference type="Proteomes" id="UP000823865"/>
    </source>
</evidence>
<evidence type="ECO:0000256" key="1">
    <source>
        <dbReference type="ARBA" id="ARBA00004651"/>
    </source>
</evidence>
<dbReference type="NCBIfam" id="TIGR00765">
    <property type="entry name" value="yihY_not_rbn"/>
    <property type="match status" value="1"/>
</dbReference>
<keyword evidence="4 6" id="KW-1133">Transmembrane helix</keyword>
<organism evidence="7 8">
    <name type="scientific">Candidatus Paraprevotella stercoravium</name>
    <dbReference type="NCBI Taxonomy" id="2838725"/>
    <lineage>
        <taxon>Bacteria</taxon>
        <taxon>Pseudomonadati</taxon>
        <taxon>Bacteroidota</taxon>
        <taxon>Bacteroidia</taxon>
        <taxon>Bacteroidales</taxon>
        <taxon>Prevotellaceae</taxon>
        <taxon>Paraprevotella</taxon>
    </lineage>
</organism>
<feature type="transmembrane region" description="Helical" evidence="6">
    <location>
        <begin position="56"/>
        <end position="76"/>
    </location>
</feature>
<dbReference type="GO" id="GO:0005886">
    <property type="term" value="C:plasma membrane"/>
    <property type="evidence" value="ECO:0007669"/>
    <property type="project" value="UniProtKB-SubCell"/>
</dbReference>
<dbReference type="PANTHER" id="PTHR30213:SF0">
    <property type="entry name" value="UPF0761 MEMBRANE PROTEIN YIHY"/>
    <property type="match status" value="1"/>
</dbReference>
<reference evidence="7" key="1">
    <citation type="journal article" date="2021" name="PeerJ">
        <title>Extensive microbial diversity within the chicken gut microbiome revealed by metagenomics and culture.</title>
        <authorList>
            <person name="Gilroy R."/>
            <person name="Ravi A."/>
            <person name="Getino M."/>
            <person name="Pursley I."/>
            <person name="Horton D.L."/>
            <person name="Alikhan N.F."/>
            <person name="Baker D."/>
            <person name="Gharbi K."/>
            <person name="Hall N."/>
            <person name="Watson M."/>
            <person name="Adriaenssens E.M."/>
            <person name="Foster-Nyarko E."/>
            <person name="Jarju S."/>
            <person name="Secka A."/>
            <person name="Antonio M."/>
            <person name="Oren A."/>
            <person name="Chaudhuri R.R."/>
            <person name="La Ragione R."/>
            <person name="Hildebrand F."/>
            <person name="Pallen M.J."/>
        </authorList>
    </citation>
    <scope>NUCLEOTIDE SEQUENCE</scope>
    <source>
        <strain evidence="7">G3-2149</strain>
    </source>
</reference>
<proteinExistence type="predicted"/>
<dbReference type="Proteomes" id="UP000823865">
    <property type="component" value="Unassembled WGS sequence"/>
</dbReference>
<keyword evidence="3 6" id="KW-0812">Transmembrane</keyword>
<comment type="caution">
    <text evidence="7">The sequence shown here is derived from an EMBL/GenBank/DDBJ whole genome shotgun (WGS) entry which is preliminary data.</text>
</comment>
<evidence type="ECO:0000313" key="7">
    <source>
        <dbReference type="EMBL" id="MBU3852823.1"/>
    </source>
</evidence>
<feature type="transmembrane region" description="Helical" evidence="6">
    <location>
        <begin position="263"/>
        <end position="288"/>
    </location>
</feature>